<dbReference type="PANTHER" id="PTHR37326">
    <property type="entry name" value="BLL3975 PROTEIN"/>
    <property type="match status" value="1"/>
</dbReference>
<dbReference type="InterPro" id="IPR053138">
    <property type="entry name" value="N-alpha-Ac-DABA_deacetylase"/>
</dbReference>
<feature type="signal peptide" evidence="6">
    <location>
        <begin position="1"/>
        <end position="25"/>
    </location>
</feature>
<dbReference type="InterPro" id="IPR055438">
    <property type="entry name" value="AstE_AspA_cat"/>
</dbReference>
<dbReference type="KEGG" id="tpol:Mal48_37650"/>
<reference evidence="9 10" key="1">
    <citation type="submission" date="2019-02" db="EMBL/GenBank/DDBJ databases">
        <title>Deep-cultivation of Planctomycetes and their phenomic and genomic characterization uncovers novel biology.</title>
        <authorList>
            <person name="Wiegand S."/>
            <person name="Jogler M."/>
            <person name="Boedeker C."/>
            <person name="Pinto D."/>
            <person name="Vollmers J."/>
            <person name="Rivas-Marin E."/>
            <person name="Kohn T."/>
            <person name="Peeters S.H."/>
            <person name="Heuer A."/>
            <person name="Rast P."/>
            <person name="Oberbeckmann S."/>
            <person name="Bunk B."/>
            <person name="Jeske O."/>
            <person name="Meyerdierks A."/>
            <person name="Storesund J.E."/>
            <person name="Kallscheuer N."/>
            <person name="Luecker S."/>
            <person name="Lage O.M."/>
            <person name="Pohl T."/>
            <person name="Merkel B.J."/>
            <person name="Hornburger P."/>
            <person name="Mueller R.-W."/>
            <person name="Bruemmer F."/>
            <person name="Labrenz M."/>
            <person name="Spormann A.M."/>
            <person name="Op den Camp H."/>
            <person name="Overmann J."/>
            <person name="Amann R."/>
            <person name="Jetten M.S.M."/>
            <person name="Mascher T."/>
            <person name="Medema M.H."/>
            <person name="Devos D.P."/>
            <person name="Kaster A.-K."/>
            <person name="Ovreas L."/>
            <person name="Rohde M."/>
            <person name="Galperin M.Y."/>
            <person name="Jogler C."/>
        </authorList>
    </citation>
    <scope>NUCLEOTIDE SEQUENCE [LARGE SCALE GENOMIC DNA]</scope>
    <source>
        <strain evidence="9 10">Mal48</strain>
    </source>
</reference>
<accession>A0A517QSA5</accession>
<dbReference type="InterPro" id="IPR019197">
    <property type="entry name" value="Biotin-prot_ligase_N"/>
</dbReference>
<evidence type="ECO:0000259" key="8">
    <source>
        <dbReference type="Pfam" id="PF24827"/>
    </source>
</evidence>
<gene>
    <name evidence="9" type="ORF">Mal48_37650</name>
</gene>
<evidence type="ECO:0000313" key="9">
    <source>
        <dbReference type="EMBL" id="QDT34504.1"/>
    </source>
</evidence>
<feature type="chain" id="PRO_5021934628" evidence="6">
    <location>
        <begin position="26"/>
        <end position="507"/>
    </location>
</feature>
<feature type="region of interest" description="Disordered" evidence="5">
    <location>
        <begin position="107"/>
        <end position="127"/>
    </location>
</feature>
<keyword evidence="2" id="KW-0479">Metal-binding</keyword>
<evidence type="ECO:0000259" key="7">
    <source>
        <dbReference type="Pfam" id="PF09825"/>
    </source>
</evidence>
<dbReference type="SUPFAM" id="SSF53187">
    <property type="entry name" value="Zn-dependent exopeptidases"/>
    <property type="match status" value="1"/>
</dbReference>
<dbReference type="Pfam" id="PF24827">
    <property type="entry name" value="AstE_AspA_cat"/>
    <property type="match status" value="1"/>
</dbReference>
<keyword evidence="4" id="KW-0862">Zinc</keyword>
<evidence type="ECO:0000256" key="4">
    <source>
        <dbReference type="ARBA" id="ARBA00022833"/>
    </source>
</evidence>
<dbReference type="SUPFAM" id="SSF52317">
    <property type="entry name" value="Class I glutamine amidotransferase-like"/>
    <property type="match status" value="1"/>
</dbReference>
<dbReference type="GO" id="GO:0046872">
    <property type="term" value="F:metal ion binding"/>
    <property type="evidence" value="ECO:0007669"/>
    <property type="project" value="UniProtKB-KW"/>
</dbReference>
<feature type="compositionally biased region" description="Basic and acidic residues" evidence="5">
    <location>
        <begin position="107"/>
        <end position="116"/>
    </location>
</feature>
<sequence precursor="true">MRSIPKLRLIAFTTLILGLISSTQASDQPTGHLGKGTIWETPWYTIDSGKEGPTVIVTGGIHGNEPAGATAAEQIRHWDIDAGKLIVVPKVNRLGLTAETRWFPPERNNRPLRDLNRNFPTKENPAPRTPLATDVWKLVESTKPDYVVDLHEGFDFHIANSKSVGSSIIFAKSNERTELANAMHKAVNKTVTDKDRKIVLLSKSGAVNGSLVRACQDRLNASGFILETTFKDQPLSLRTRQHRVMVSTLFQKIGLIDQDQSHRVAPSKDASVIQIGMYDSAGATGNGIKNFNKLFNSNNQFNMTQIGPADMIPEVLNQFDVLLFPGGSGSKQGKAIGEKGRDEIRKFGEEGGGVVGVCAGAYLCSSHYTWSLNMINSAVFNETIEIPGVGRKSMWYRGKSSQVEMEFDQSAEPIFNRSDLAKVRYHNGPIVSKGKNTSLPDFTALAWFRSEVAKYEPQKGTMIDTPAIITAPYGKGRVLCISPHPESTPGLEPAILDAIKYVRPQEK</sequence>
<name>A0A517QSA5_9PLAN</name>
<dbReference type="Gene3D" id="3.40.50.880">
    <property type="match status" value="1"/>
</dbReference>
<evidence type="ECO:0000313" key="10">
    <source>
        <dbReference type="Proteomes" id="UP000315724"/>
    </source>
</evidence>
<dbReference type="PANTHER" id="PTHR37326:SF1">
    <property type="entry name" value="BLL3975 PROTEIN"/>
    <property type="match status" value="1"/>
</dbReference>
<dbReference type="Pfam" id="PF09825">
    <property type="entry name" value="BPL_N"/>
    <property type="match status" value="1"/>
</dbReference>
<keyword evidence="3" id="KW-0378">Hydrolase</keyword>
<dbReference type="Gene3D" id="3.40.630.10">
    <property type="entry name" value="Zn peptidases"/>
    <property type="match status" value="1"/>
</dbReference>
<dbReference type="EMBL" id="CP036267">
    <property type="protein sequence ID" value="QDT34504.1"/>
    <property type="molecule type" value="Genomic_DNA"/>
</dbReference>
<dbReference type="InterPro" id="IPR029062">
    <property type="entry name" value="Class_I_gatase-like"/>
</dbReference>
<comment type="cofactor">
    <cofactor evidence="1">
        <name>Zn(2+)</name>
        <dbReference type="ChEBI" id="CHEBI:29105"/>
    </cofactor>
</comment>
<organism evidence="9 10">
    <name type="scientific">Thalassoglobus polymorphus</name>
    <dbReference type="NCBI Taxonomy" id="2527994"/>
    <lineage>
        <taxon>Bacteria</taxon>
        <taxon>Pseudomonadati</taxon>
        <taxon>Planctomycetota</taxon>
        <taxon>Planctomycetia</taxon>
        <taxon>Planctomycetales</taxon>
        <taxon>Planctomycetaceae</taxon>
        <taxon>Thalassoglobus</taxon>
    </lineage>
</organism>
<feature type="domain" description="Succinylglutamate desuccinylase/Aspartoacylase catalytic" evidence="8">
    <location>
        <begin position="52"/>
        <end position="163"/>
    </location>
</feature>
<dbReference type="GO" id="GO:0016788">
    <property type="term" value="F:hydrolase activity, acting on ester bonds"/>
    <property type="evidence" value="ECO:0007669"/>
    <property type="project" value="InterPro"/>
</dbReference>
<keyword evidence="6" id="KW-0732">Signal</keyword>
<evidence type="ECO:0000256" key="2">
    <source>
        <dbReference type="ARBA" id="ARBA00022723"/>
    </source>
</evidence>
<evidence type="ECO:0000256" key="1">
    <source>
        <dbReference type="ARBA" id="ARBA00001947"/>
    </source>
</evidence>
<dbReference type="Proteomes" id="UP000315724">
    <property type="component" value="Chromosome"/>
</dbReference>
<evidence type="ECO:0000256" key="6">
    <source>
        <dbReference type="SAM" id="SignalP"/>
    </source>
</evidence>
<feature type="domain" description="Biotin-protein ligase N-terminal" evidence="7">
    <location>
        <begin position="277"/>
        <end position="489"/>
    </location>
</feature>
<proteinExistence type="predicted"/>
<dbReference type="RefSeq" id="WP_197441794.1">
    <property type="nucleotide sequence ID" value="NZ_CP036267.1"/>
</dbReference>
<keyword evidence="10" id="KW-1185">Reference proteome</keyword>
<evidence type="ECO:0000256" key="5">
    <source>
        <dbReference type="SAM" id="MobiDB-lite"/>
    </source>
</evidence>
<evidence type="ECO:0000256" key="3">
    <source>
        <dbReference type="ARBA" id="ARBA00022801"/>
    </source>
</evidence>
<dbReference type="AlphaFoldDB" id="A0A517QSA5"/>
<protein>
    <submittedName>
        <fullName evidence="9">Succinylglutamate desuccinylase / Aspartoacylase family protein</fullName>
    </submittedName>
</protein>